<gene>
    <name evidence="2" type="ORF">SAMN05421578_11771</name>
</gene>
<sequence>MINNLYETQLQVKDLNTSIAFFEKLGLELALLKSERKMAFFNIGKDRQLLGIREVPTGAEVSKRHFAFGVDLSDLMKSYGLACGAGYTTIKLSG</sequence>
<evidence type="ECO:0000313" key="3">
    <source>
        <dbReference type="Proteomes" id="UP000186666"/>
    </source>
</evidence>
<dbReference type="SUPFAM" id="SSF54593">
    <property type="entry name" value="Glyoxalase/Bleomycin resistance protein/Dihydroxybiphenyl dioxygenase"/>
    <property type="match status" value="1"/>
</dbReference>
<dbReference type="CDD" id="cd06587">
    <property type="entry name" value="VOC"/>
    <property type="match status" value="1"/>
</dbReference>
<feature type="domain" description="Glyoxalase/fosfomycin resistance/dioxygenase" evidence="1">
    <location>
        <begin position="8"/>
        <end position="71"/>
    </location>
</feature>
<dbReference type="InterPro" id="IPR029068">
    <property type="entry name" value="Glyas_Bleomycin-R_OHBP_Dase"/>
</dbReference>
<name>A0ABY1KB14_9BACL</name>
<evidence type="ECO:0000313" key="2">
    <source>
        <dbReference type="EMBL" id="SIR53150.1"/>
    </source>
</evidence>
<proteinExistence type="predicted"/>
<comment type="caution">
    <text evidence="2">The sequence shown here is derived from an EMBL/GenBank/DDBJ whole genome shotgun (WGS) entry which is preliminary data.</text>
</comment>
<protein>
    <recommendedName>
        <fullName evidence="1">Glyoxalase/fosfomycin resistance/dioxygenase domain-containing protein</fullName>
    </recommendedName>
</protein>
<dbReference type="EMBL" id="FTNK01000017">
    <property type="protein sequence ID" value="SIR53150.1"/>
    <property type="molecule type" value="Genomic_DNA"/>
</dbReference>
<dbReference type="Gene3D" id="3.10.180.10">
    <property type="entry name" value="2,3-Dihydroxybiphenyl 1,2-Dioxygenase, domain 1"/>
    <property type="match status" value="1"/>
</dbReference>
<keyword evidence="3" id="KW-1185">Reference proteome</keyword>
<dbReference type="InterPro" id="IPR004360">
    <property type="entry name" value="Glyas_Fos-R_dOase_dom"/>
</dbReference>
<evidence type="ECO:0000259" key="1">
    <source>
        <dbReference type="Pfam" id="PF00903"/>
    </source>
</evidence>
<organism evidence="2 3">
    <name type="scientific">Paenibacillus macquariensis</name>
    <dbReference type="NCBI Taxonomy" id="948756"/>
    <lineage>
        <taxon>Bacteria</taxon>
        <taxon>Bacillati</taxon>
        <taxon>Bacillota</taxon>
        <taxon>Bacilli</taxon>
        <taxon>Bacillales</taxon>
        <taxon>Paenibacillaceae</taxon>
        <taxon>Paenibacillus</taxon>
    </lineage>
</organism>
<reference evidence="2 3" key="1">
    <citation type="submission" date="2017-01" db="EMBL/GenBank/DDBJ databases">
        <authorList>
            <person name="Varghese N."/>
            <person name="Submissions S."/>
        </authorList>
    </citation>
    <scope>NUCLEOTIDE SEQUENCE [LARGE SCALE GENOMIC DNA]</scope>
    <source>
        <strain evidence="2 3">ATCC 23464</strain>
    </source>
</reference>
<accession>A0ABY1KB14</accession>
<dbReference type="Pfam" id="PF00903">
    <property type="entry name" value="Glyoxalase"/>
    <property type="match status" value="1"/>
</dbReference>
<dbReference type="Proteomes" id="UP000186666">
    <property type="component" value="Unassembled WGS sequence"/>
</dbReference>